<evidence type="ECO:0000256" key="1">
    <source>
        <dbReference type="ARBA" id="ARBA00001933"/>
    </source>
</evidence>
<dbReference type="InterPro" id="IPR015422">
    <property type="entry name" value="PyrdxlP-dep_Trfase_small"/>
</dbReference>
<dbReference type="InterPro" id="IPR015421">
    <property type="entry name" value="PyrdxlP-dep_Trfase_major"/>
</dbReference>
<evidence type="ECO:0000256" key="3">
    <source>
        <dbReference type="PIRSR" id="PIRSR001434-2"/>
    </source>
</evidence>
<feature type="modified residue" description="N6-(pyridoxal phosphate)lysine" evidence="3">
    <location>
        <position position="200"/>
    </location>
</feature>
<comment type="similarity">
    <text evidence="4">Belongs to the trans-sulfuration enzymes family.</text>
</comment>
<dbReference type="Gene3D" id="3.40.640.10">
    <property type="entry name" value="Type I PLP-dependent aspartate aminotransferase-like (Major domain)"/>
    <property type="match status" value="1"/>
</dbReference>
<organism evidence="6 7">
    <name type="scientific">Paramarasmius palmivorus</name>
    <dbReference type="NCBI Taxonomy" id="297713"/>
    <lineage>
        <taxon>Eukaryota</taxon>
        <taxon>Fungi</taxon>
        <taxon>Dikarya</taxon>
        <taxon>Basidiomycota</taxon>
        <taxon>Agaricomycotina</taxon>
        <taxon>Agaricomycetes</taxon>
        <taxon>Agaricomycetidae</taxon>
        <taxon>Agaricales</taxon>
        <taxon>Marasmiineae</taxon>
        <taxon>Marasmiaceae</taxon>
        <taxon>Paramarasmius</taxon>
    </lineage>
</organism>
<protein>
    <recommendedName>
        <fullName evidence="8">Cystathionine gamma-synthase</fullName>
    </recommendedName>
</protein>
<evidence type="ECO:0008006" key="8">
    <source>
        <dbReference type="Google" id="ProtNLM"/>
    </source>
</evidence>
<feature type="region of interest" description="Disordered" evidence="5">
    <location>
        <begin position="18"/>
        <end position="55"/>
    </location>
</feature>
<evidence type="ECO:0000313" key="7">
    <source>
        <dbReference type="Proteomes" id="UP001383192"/>
    </source>
</evidence>
<dbReference type="GO" id="GO:0016846">
    <property type="term" value="F:carbon-sulfur lyase activity"/>
    <property type="evidence" value="ECO:0007669"/>
    <property type="project" value="TreeGrafter"/>
</dbReference>
<reference evidence="6 7" key="1">
    <citation type="submission" date="2024-01" db="EMBL/GenBank/DDBJ databases">
        <title>A draft genome for a cacao thread blight-causing isolate of Paramarasmius palmivorus.</title>
        <authorList>
            <person name="Baruah I.K."/>
            <person name="Bukari Y."/>
            <person name="Amoako-Attah I."/>
            <person name="Meinhardt L.W."/>
            <person name="Bailey B.A."/>
            <person name="Cohen S.P."/>
        </authorList>
    </citation>
    <scope>NUCLEOTIDE SEQUENCE [LARGE SCALE GENOMIC DNA]</scope>
    <source>
        <strain evidence="6 7">GH-12</strain>
    </source>
</reference>
<dbReference type="InterPro" id="IPR000277">
    <property type="entry name" value="Cys/Met-Metab_PyrdxlP-dep_enz"/>
</dbReference>
<dbReference type="AlphaFoldDB" id="A0AAW0C0D2"/>
<comment type="caution">
    <text evidence="6">The sequence shown here is derived from an EMBL/GenBank/DDBJ whole genome shotgun (WGS) entry which is preliminary data.</text>
</comment>
<dbReference type="PANTHER" id="PTHR11808">
    <property type="entry name" value="TRANS-SULFURATION ENZYME FAMILY MEMBER"/>
    <property type="match status" value="1"/>
</dbReference>
<proteinExistence type="inferred from homology"/>
<dbReference type="GO" id="GO:0030170">
    <property type="term" value="F:pyridoxal phosphate binding"/>
    <property type="evidence" value="ECO:0007669"/>
    <property type="project" value="InterPro"/>
</dbReference>
<keyword evidence="2 3" id="KW-0663">Pyridoxal phosphate</keyword>
<name>A0AAW0C0D2_9AGAR</name>
<keyword evidence="7" id="KW-1185">Reference proteome</keyword>
<evidence type="ECO:0000313" key="6">
    <source>
        <dbReference type="EMBL" id="KAK7031082.1"/>
    </source>
</evidence>
<dbReference type="GO" id="GO:0019346">
    <property type="term" value="P:transsulfuration"/>
    <property type="evidence" value="ECO:0007669"/>
    <property type="project" value="InterPro"/>
</dbReference>
<comment type="cofactor">
    <cofactor evidence="1 4">
        <name>pyridoxal 5'-phosphate</name>
        <dbReference type="ChEBI" id="CHEBI:597326"/>
    </cofactor>
</comment>
<dbReference type="Gene3D" id="3.90.1150.10">
    <property type="entry name" value="Aspartate Aminotransferase, domain 1"/>
    <property type="match status" value="1"/>
</dbReference>
<dbReference type="PANTHER" id="PTHR11808:SF35">
    <property type="entry name" value="CYSTATHIONINE GAMMA-SYNTHASE (AFU_ORTHOLOGUE AFUA_7G01590)"/>
    <property type="match status" value="1"/>
</dbReference>
<dbReference type="SUPFAM" id="SSF53383">
    <property type="entry name" value="PLP-dependent transferases"/>
    <property type="match status" value="1"/>
</dbReference>
<evidence type="ECO:0000256" key="5">
    <source>
        <dbReference type="SAM" id="MobiDB-lite"/>
    </source>
</evidence>
<dbReference type="Proteomes" id="UP001383192">
    <property type="component" value="Unassembled WGS sequence"/>
</dbReference>
<dbReference type="InterPro" id="IPR015424">
    <property type="entry name" value="PyrdxlP-dep_Trfase"/>
</dbReference>
<dbReference type="Pfam" id="PF01053">
    <property type="entry name" value="Cys_Met_Meta_PP"/>
    <property type="match status" value="1"/>
</dbReference>
<gene>
    <name evidence="6" type="ORF">VNI00_013686</name>
</gene>
<dbReference type="GO" id="GO:0005737">
    <property type="term" value="C:cytoplasm"/>
    <property type="evidence" value="ECO:0007669"/>
    <property type="project" value="TreeGrafter"/>
</dbReference>
<dbReference type="EMBL" id="JAYKXP010000071">
    <property type="protein sequence ID" value="KAK7031082.1"/>
    <property type="molecule type" value="Genomic_DNA"/>
</dbReference>
<evidence type="ECO:0000256" key="2">
    <source>
        <dbReference type="ARBA" id="ARBA00022898"/>
    </source>
</evidence>
<dbReference type="PIRSF" id="PIRSF001434">
    <property type="entry name" value="CGS"/>
    <property type="match status" value="1"/>
</dbReference>
<sequence length="399" mass="44318">MAPKLRATDLIHGDALLNRDDRPDVTPPISVSTTFRVNPDPDAPGYQDDDPRNPSRHVYSRYTQDISTRAEHVLSKINDGYAMTFASGLAASYAVMVQYKPKRLAITGGYWGIYQTVQAYSKAKDEEVKVIDLDAEYEPGDVVWLETPVNPTGECRDIAYYAEKIHKVGGKLIVDSTLAPPPLQYPFEFGADCVIHSGTKYFGGHCDLLCGVVIVKTEAEWKTLLHDRTYMGTMIGSLEAWLLLRSLRTLHLRIARQSENATKLVEWFKLVIENTASGQDYDGVPAGLLTKVLHSSVQGVDKRGFDPKSQLKNGWNATFSIHLSDVVYAKNLPCCTQYFLPATSFGGVESIIGWRARVAPGENPLLVQLSVGCEDFDELKDDLRDAFKKVVEIGKKAKD</sequence>
<accession>A0AAW0C0D2</accession>
<evidence type="ECO:0000256" key="4">
    <source>
        <dbReference type="RuleBase" id="RU362118"/>
    </source>
</evidence>